<keyword evidence="5 7" id="KW-1133">Transmembrane helix</keyword>
<evidence type="ECO:0000256" key="5">
    <source>
        <dbReference type="ARBA" id="ARBA00022989"/>
    </source>
</evidence>
<accession>A0A6B3Z0X7</accession>
<dbReference type="GO" id="GO:0005886">
    <property type="term" value="C:plasma membrane"/>
    <property type="evidence" value="ECO:0007669"/>
    <property type="project" value="UniProtKB-SubCell"/>
</dbReference>
<dbReference type="InterPro" id="IPR050366">
    <property type="entry name" value="BP-dependent_transpt_permease"/>
</dbReference>
<comment type="subcellular location">
    <subcellularLocation>
        <location evidence="1 7">Cell membrane</location>
        <topology evidence="1 7">Multi-pass membrane protein</topology>
    </subcellularLocation>
</comment>
<comment type="caution">
    <text evidence="8">The sequence shown here is derived from an EMBL/GenBank/DDBJ whole genome shotgun (WGS) entry which is preliminary data.</text>
</comment>
<evidence type="ECO:0000256" key="3">
    <source>
        <dbReference type="ARBA" id="ARBA00022475"/>
    </source>
</evidence>
<dbReference type="PROSITE" id="PS50928">
    <property type="entry name" value="ABC_TM1"/>
    <property type="match status" value="1"/>
</dbReference>
<evidence type="ECO:0000313" key="9">
    <source>
        <dbReference type="Proteomes" id="UP000478995"/>
    </source>
</evidence>
<proteinExistence type="inferred from homology"/>
<keyword evidence="4 7" id="KW-0812">Transmembrane</keyword>
<dbReference type="AlphaFoldDB" id="A0A6B3Z0X7"/>
<dbReference type="Pfam" id="PF12911">
    <property type="entry name" value="OppC_N"/>
    <property type="match status" value="1"/>
</dbReference>
<dbReference type="InterPro" id="IPR035906">
    <property type="entry name" value="MetI-like_sf"/>
</dbReference>
<keyword evidence="2 7" id="KW-0813">Transport</keyword>
<evidence type="ECO:0000256" key="6">
    <source>
        <dbReference type="ARBA" id="ARBA00023136"/>
    </source>
</evidence>
<dbReference type="GO" id="GO:0055085">
    <property type="term" value="P:transmembrane transport"/>
    <property type="evidence" value="ECO:0007669"/>
    <property type="project" value="InterPro"/>
</dbReference>
<evidence type="ECO:0000256" key="4">
    <source>
        <dbReference type="ARBA" id="ARBA00022692"/>
    </source>
</evidence>
<reference evidence="8 9" key="1">
    <citation type="submission" date="2019-04" db="EMBL/GenBank/DDBJ databases">
        <title>Genome sequencing of Clostridium botulinum Groups I-IV and Clostridium butyricum.</title>
        <authorList>
            <person name="Brunt J."/>
            <person name="Van Vliet A.H.M."/>
            <person name="Stringer S.C."/>
            <person name="Carter A.T."/>
            <person name="Peck M.W."/>
        </authorList>
    </citation>
    <scope>NUCLEOTIDE SEQUENCE [LARGE SCALE GENOMIC DNA]</scope>
    <source>
        <strain evidence="8 9">IFR 18/037</strain>
    </source>
</reference>
<organism evidence="8 9">
    <name type="scientific">Clostridium botulinum</name>
    <dbReference type="NCBI Taxonomy" id="1491"/>
    <lineage>
        <taxon>Bacteria</taxon>
        <taxon>Bacillati</taxon>
        <taxon>Bacillota</taxon>
        <taxon>Clostridia</taxon>
        <taxon>Eubacteriales</taxon>
        <taxon>Clostridiaceae</taxon>
        <taxon>Clostridium</taxon>
    </lineage>
</organism>
<dbReference type="EMBL" id="SWOY01000001">
    <property type="protein sequence ID" value="NFG15644.1"/>
    <property type="molecule type" value="Genomic_DNA"/>
</dbReference>
<keyword evidence="3" id="KW-1003">Cell membrane</keyword>
<evidence type="ECO:0000313" key="8">
    <source>
        <dbReference type="EMBL" id="NFG15644.1"/>
    </source>
</evidence>
<comment type="similarity">
    <text evidence="7">Belongs to the binding-protein-dependent transport system permease family.</text>
</comment>
<dbReference type="Pfam" id="PF00528">
    <property type="entry name" value="BPD_transp_1"/>
    <property type="match status" value="1"/>
</dbReference>
<dbReference type="PANTHER" id="PTHR43386">
    <property type="entry name" value="OLIGOPEPTIDE TRANSPORT SYSTEM PERMEASE PROTEIN APPC"/>
    <property type="match status" value="1"/>
</dbReference>
<feature type="transmembrane region" description="Helical" evidence="7">
    <location>
        <begin position="23"/>
        <end position="43"/>
    </location>
</feature>
<protein>
    <submittedName>
        <fullName evidence="8">ABC transporter permease</fullName>
    </submittedName>
</protein>
<dbReference type="InterPro" id="IPR025966">
    <property type="entry name" value="OppC_N"/>
</dbReference>
<feature type="transmembrane region" description="Helical" evidence="7">
    <location>
        <begin position="122"/>
        <end position="142"/>
    </location>
</feature>
<dbReference type="Proteomes" id="UP000478995">
    <property type="component" value="Unassembled WGS sequence"/>
</dbReference>
<evidence type="ECO:0000256" key="1">
    <source>
        <dbReference type="ARBA" id="ARBA00004651"/>
    </source>
</evidence>
<feature type="transmembrane region" description="Helical" evidence="7">
    <location>
        <begin position="85"/>
        <end position="110"/>
    </location>
</feature>
<name>A0A6B3Z0X7_CLOBO</name>
<feature type="transmembrane region" description="Helical" evidence="7">
    <location>
        <begin position="148"/>
        <end position="165"/>
    </location>
</feature>
<dbReference type="SUPFAM" id="SSF161098">
    <property type="entry name" value="MetI-like"/>
    <property type="match status" value="1"/>
</dbReference>
<evidence type="ECO:0000256" key="2">
    <source>
        <dbReference type="ARBA" id="ARBA00022448"/>
    </source>
</evidence>
<feature type="transmembrane region" description="Helical" evidence="7">
    <location>
        <begin position="196"/>
        <end position="217"/>
    </location>
</feature>
<evidence type="ECO:0000256" key="7">
    <source>
        <dbReference type="RuleBase" id="RU363032"/>
    </source>
</evidence>
<sequence length="285" mass="31562">MINLFLNERLKLNLKIQFKENKLGYISLSIILILVLFSTFSFLSPYDPNKIDLSNKLVNPSLKHLFGTDEMGRDYFTRSLYGGRASLMVGFISMIISTALGTIIGTFSGYIGGKIDNILMRIIDILMCIPTFFLILIINAYLKPGIENIIIIIGLFGWMDIARIVRAQTLSLKEREYVLCSKALGASNRRIVFKHIIPNVIPSVMVASTINIASAILTESSLSFLGLGVRAPNSSWGSMLQNAQGFISSAPYLAIFPGLFILFTVLNFNILGDIFATAFDPKANK</sequence>
<dbReference type="CDD" id="cd06261">
    <property type="entry name" value="TM_PBP2"/>
    <property type="match status" value="1"/>
</dbReference>
<dbReference type="PANTHER" id="PTHR43386:SF1">
    <property type="entry name" value="D,D-DIPEPTIDE TRANSPORT SYSTEM PERMEASE PROTEIN DDPC-RELATED"/>
    <property type="match status" value="1"/>
</dbReference>
<gene>
    <name evidence="8" type="ORF">FC794_02290</name>
</gene>
<keyword evidence="6 7" id="KW-0472">Membrane</keyword>
<dbReference type="Gene3D" id="1.10.3720.10">
    <property type="entry name" value="MetI-like"/>
    <property type="match status" value="1"/>
</dbReference>
<dbReference type="InterPro" id="IPR000515">
    <property type="entry name" value="MetI-like"/>
</dbReference>
<feature type="transmembrane region" description="Helical" evidence="7">
    <location>
        <begin position="252"/>
        <end position="279"/>
    </location>
</feature>